<evidence type="ECO:0000256" key="1">
    <source>
        <dbReference type="SAM" id="MobiDB-lite"/>
    </source>
</evidence>
<feature type="region of interest" description="Disordered" evidence="1">
    <location>
        <begin position="1165"/>
        <end position="1422"/>
    </location>
</feature>
<dbReference type="EMBL" id="JARJCM010000645">
    <property type="protein sequence ID" value="KAJ7016026.1"/>
    <property type="molecule type" value="Genomic_DNA"/>
</dbReference>
<feature type="compositionally biased region" description="Basic and acidic residues" evidence="1">
    <location>
        <begin position="1180"/>
        <end position="1190"/>
    </location>
</feature>
<reference evidence="2" key="1">
    <citation type="submission" date="2023-03" db="EMBL/GenBank/DDBJ databases">
        <title>Massive genome expansion in bonnet fungi (Mycena s.s.) driven by repeated elements and novel gene families across ecological guilds.</title>
        <authorList>
            <consortium name="Lawrence Berkeley National Laboratory"/>
            <person name="Harder C.B."/>
            <person name="Miyauchi S."/>
            <person name="Viragh M."/>
            <person name="Kuo A."/>
            <person name="Thoen E."/>
            <person name="Andreopoulos B."/>
            <person name="Lu D."/>
            <person name="Skrede I."/>
            <person name="Drula E."/>
            <person name="Henrissat B."/>
            <person name="Morin E."/>
            <person name="Kohler A."/>
            <person name="Barry K."/>
            <person name="LaButti K."/>
            <person name="Morin E."/>
            <person name="Salamov A."/>
            <person name="Lipzen A."/>
            <person name="Mereny Z."/>
            <person name="Hegedus B."/>
            <person name="Baldrian P."/>
            <person name="Stursova M."/>
            <person name="Weitz H."/>
            <person name="Taylor A."/>
            <person name="Grigoriev I.V."/>
            <person name="Nagy L.G."/>
            <person name="Martin F."/>
            <person name="Kauserud H."/>
        </authorList>
    </citation>
    <scope>NUCLEOTIDE SEQUENCE</scope>
    <source>
        <strain evidence="2">CBHHK200</strain>
    </source>
</reference>
<feature type="compositionally biased region" description="Low complexity" evidence="1">
    <location>
        <begin position="334"/>
        <end position="343"/>
    </location>
</feature>
<organism evidence="2 3">
    <name type="scientific">Mycena alexandri</name>
    <dbReference type="NCBI Taxonomy" id="1745969"/>
    <lineage>
        <taxon>Eukaryota</taxon>
        <taxon>Fungi</taxon>
        <taxon>Dikarya</taxon>
        <taxon>Basidiomycota</taxon>
        <taxon>Agaricomycotina</taxon>
        <taxon>Agaricomycetes</taxon>
        <taxon>Agaricomycetidae</taxon>
        <taxon>Agaricales</taxon>
        <taxon>Marasmiineae</taxon>
        <taxon>Mycenaceae</taxon>
        <taxon>Mycena</taxon>
    </lineage>
</organism>
<feature type="region of interest" description="Disordered" evidence="1">
    <location>
        <begin position="98"/>
        <end position="140"/>
    </location>
</feature>
<feature type="compositionally biased region" description="Acidic residues" evidence="1">
    <location>
        <begin position="743"/>
        <end position="772"/>
    </location>
</feature>
<evidence type="ECO:0000313" key="3">
    <source>
        <dbReference type="Proteomes" id="UP001218188"/>
    </source>
</evidence>
<feature type="compositionally biased region" description="Low complexity" evidence="1">
    <location>
        <begin position="413"/>
        <end position="423"/>
    </location>
</feature>
<feature type="compositionally biased region" description="Basic and acidic residues" evidence="1">
    <location>
        <begin position="304"/>
        <end position="321"/>
    </location>
</feature>
<dbReference type="Proteomes" id="UP001218188">
    <property type="component" value="Unassembled WGS sequence"/>
</dbReference>
<feature type="compositionally biased region" description="Low complexity" evidence="1">
    <location>
        <begin position="693"/>
        <end position="731"/>
    </location>
</feature>
<protein>
    <submittedName>
        <fullName evidence="2">Uncharacterized protein</fullName>
    </submittedName>
</protein>
<feature type="compositionally biased region" description="Basic and acidic residues" evidence="1">
    <location>
        <begin position="1398"/>
        <end position="1408"/>
    </location>
</feature>
<feature type="compositionally biased region" description="Polar residues" evidence="1">
    <location>
        <begin position="458"/>
        <end position="470"/>
    </location>
</feature>
<sequence>VQLARIQSLFSPFSLLAHLARFSASHLEESAVFPADARFFRVGFTVAGAVVVHYVQRPEWRAVEAAATAGDDGEQCGGPRRAEGGILILNETRHYLEYPTPRRDHSITRQRREGDKQSGRQKRGSDEEYEPNGTRRLCGTYGGDAEGLSVVKGIKGNRYSLELRAAGEDVTETATNQALPCGGQGGSCCEAGDRLSAANRLKETENDLNGRREDGGIDERRERTVKGEYVGGAVGRFISTHLTMQWATYWIRMAMAWRSDAPLDRLLYLLTIPPTAHHTVTFNLENAHHTATFNLENAPMPPVRTEKQAGAAKEDSAKEDSAVDATKPRTRSNTKATTTPAARKAVKKTSKHAKGASRSVPVDDGAEEAPGAPRGRSRQRATATAIGDRPAPRPRPRARRREGEADTTDTQPDAALLDSASADIFSMQRRQGQLLTGPEAPSASSSPRAQSTAPRSRTASTDQTTPPSRSHSVDAPRHFPAIPPPQQPAPPAPGPTSPAPAPAPAPPTPPAPAPAPPTSPTPAPAPAPPAPAPAPPAPPAPAPAPPTSPAPAPAPVPPAPPAPAPPAPPAPPAHPAPAPAPPAPPVPAPASPAPAPAPPAPPVPAPASPSTPACSHRAASSEPSDSDDNYERTEAQKKELREKQRKRGFILDEESEDDSQDDEVDFDKDEVAMEIFEEEEGAGSKKGKRKAASKGPKSSAAKSKAPAAPKGKTSKTTTAAAGTSKTRAAAGRSRKAKGKQVEDVEPTDADMEFEAAIGGDDEGEEAQDDGDPSDAKKRGPIPADVRRRVVDAHNAYLAEIQDIATETGTSSTTLHQLVGTIIKTPRKSSAWNIWQSKYAEEHPNTQQLTAKEYNARSCEAFIEACGDVDLTDTAAVLAHLPELAEWHNTIAERVVAGFRNKGTLRGKIQMEMKPVVQILHMLLESYNVYGFGYIIDTDGNASFVFGAGENFKEMRGTHNIALKRSVKDYEHIFGEIERRKRGQPALPPVALVTREEASNRDIYRQDFARILAGQLYRFALAADLLANPDPKVFRMQWNSKFLDVAWRSRCRIQNYPEKLEEQGFRIGASKAEPRSIKESTFRDFMPALQAANSAHNTDNDNDDTVVAIVGWDDGECLVSPSCAAIDVAFVDEKELELEEQGNIPLVSTVDSVLFYVRDSPAYQKALGSVGRAAQRKSKGKGKEKEKERKATSPSPMCPPSARQWIRVATARTPPDRPYFADPRDSPYFADPRDCPYFADPRDRPYPPGNRRQLDSAPAPPPDLHRYHLGPGPRDDRERAPAADAGHRYADARVADRGRSYVDRERPTLDDRRPHDDRFSLKEYDDRRPREERDDRRPYAADAHPRMDLTQLVPKKPAKRVRADDDEAAGPSNKRRNTSESHGLGAEAVQQQSEDLGEDNARGSKRPREEADEAEVLPWPGEGEMVPRALPWTGPYRLRFYIKKSQDEMDADPDDQKRWRMSTDFYATHFVAKRHPTTADDHTFTVDPNNPDTWIRMPQYVTPFFVNQANWERYERARETMGL</sequence>
<comment type="caution">
    <text evidence="2">The sequence shown here is derived from an EMBL/GenBank/DDBJ whole genome shotgun (WGS) entry which is preliminary data.</text>
</comment>
<evidence type="ECO:0000313" key="2">
    <source>
        <dbReference type="EMBL" id="KAJ7016026.1"/>
    </source>
</evidence>
<feature type="compositionally biased region" description="Basic and acidic residues" evidence="1">
    <location>
        <begin position="98"/>
        <end position="126"/>
    </location>
</feature>
<dbReference type="PRINTS" id="PR01217">
    <property type="entry name" value="PRICHEXTENSN"/>
</dbReference>
<name>A0AAD6WLW5_9AGAR</name>
<feature type="compositionally biased region" description="Basic and acidic residues" evidence="1">
    <location>
        <begin position="1272"/>
        <end position="1346"/>
    </location>
</feature>
<gene>
    <name evidence="2" type="ORF">C8F04DRAFT_1203791</name>
</gene>
<feature type="region of interest" description="Disordered" evidence="1">
    <location>
        <begin position="295"/>
        <end position="784"/>
    </location>
</feature>
<feature type="compositionally biased region" description="Low complexity" evidence="1">
    <location>
        <begin position="440"/>
        <end position="457"/>
    </location>
</feature>
<feature type="compositionally biased region" description="Basic residues" evidence="1">
    <location>
        <begin position="344"/>
        <end position="355"/>
    </location>
</feature>
<accession>A0AAD6WLW5</accession>
<proteinExistence type="predicted"/>
<feature type="compositionally biased region" description="Pro residues" evidence="1">
    <location>
        <begin position="481"/>
        <end position="609"/>
    </location>
</feature>
<feature type="compositionally biased region" description="Acidic residues" evidence="1">
    <location>
        <begin position="651"/>
        <end position="668"/>
    </location>
</feature>
<feature type="compositionally biased region" description="Basic and acidic residues" evidence="1">
    <location>
        <begin position="629"/>
        <end position="642"/>
    </location>
</feature>
<feature type="non-terminal residue" evidence="2">
    <location>
        <position position="1522"/>
    </location>
</feature>
<keyword evidence="3" id="KW-1185">Reference proteome</keyword>